<dbReference type="PANTHER" id="PTHR32026">
    <property type="entry name" value="METHYLTRANSFERASE-LIKE PROTEIN 24"/>
    <property type="match status" value="1"/>
</dbReference>
<sequence length="212" mass="23729">MQPNAKGDPSDASVGPFAWYQESYEQRVGRKGDGGKRVCDPHRIELKEGGDCLVYSVGSSGDASFEAAVLDDISSGCKIHVFDFGDFAQTVADQTGHSPNVHYHQWGLSSRTEGTYKSFTDTLLELGHINRTIDVFKIDCEGCELDTNQARLEAPVMLQQILVEIHKHGAVDMFQSLHDARYAIFQYQFGNICVEYVDYCFVLLSPKFWTTE</sequence>
<keyword evidence="3" id="KW-1185">Reference proteome</keyword>
<dbReference type="InterPro" id="IPR025714">
    <property type="entry name" value="Methyltranfer_dom"/>
</dbReference>
<feature type="domain" description="Methyltransferase" evidence="1">
    <location>
        <begin position="7"/>
        <end position="202"/>
    </location>
</feature>
<name>A0ABD3MK99_9STRA</name>
<dbReference type="EMBL" id="JALLAZ020001771">
    <property type="protein sequence ID" value="KAL3764500.1"/>
    <property type="molecule type" value="Genomic_DNA"/>
</dbReference>
<dbReference type="InterPro" id="IPR026913">
    <property type="entry name" value="METTL24"/>
</dbReference>
<comment type="caution">
    <text evidence="2">The sequence shown here is derived from an EMBL/GenBank/DDBJ whole genome shotgun (WGS) entry which is preliminary data.</text>
</comment>
<evidence type="ECO:0000259" key="1">
    <source>
        <dbReference type="Pfam" id="PF13383"/>
    </source>
</evidence>
<protein>
    <recommendedName>
        <fullName evidence="1">Methyltransferase domain-containing protein</fullName>
    </recommendedName>
</protein>
<evidence type="ECO:0000313" key="2">
    <source>
        <dbReference type="EMBL" id="KAL3764500.1"/>
    </source>
</evidence>
<evidence type="ECO:0000313" key="3">
    <source>
        <dbReference type="Proteomes" id="UP001530315"/>
    </source>
</evidence>
<dbReference type="AlphaFoldDB" id="A0ABD3MK99"/>
<dbReference type="Pfam" id="PF13383">
    <property type="entry name" value="Methyltransf_22"/>
    <property type="match status" value="1"/>
</dbReference>
<accession>A0ABD3MK99</accession>
<gene>
    <name evidence="2" type="ORF">ACHAW5_004763</name>
</gene>
<dbReference type="Proteomes" id="UP001530315">
    <property type="component" value="Unassembled WGS sequence"/>
</dbReference>
<dbReference type="PANTHER" id="PTHR32026:SF27">
    <property type="entry name" value="METHYLTRANSFERASE FKBM DOMAIN-CONTAINING PROTEIN-RELATED"/>
    <property type="match status" value="1"/>
</dbReference>
<organism evidence="2 3">
    <name type="scientific">Stephanodiscus triporus</name>
    <dbReference type="NCBI Taxonomy" id="2934178"/>
    <lineage>
        <taxon>Eukaryota</taxon>
        <taxon>Sar</taxon>
        <taxon>Stramenopiles</taxon>
        <taxon>Ochrophyta</taxon>
        <taxon>Bacillariophyta</taxon>
        <taxon>Coscinodiscophyceae</taxon>
        <taxon>Thalassiosirophycidae</taxon>
        <taxon>Stephanodiscales</taxon>
        <taxon>Stephanodiscaceae</taxon>
        <taxon>Stephanodiscus</taxon>
    </lineage>
</organism>
<proteinExistence type="predicted"/>
<reference evidence="2 3" key="1">
    <citation type="submission" date="2024-10" db="EMBL/GenBank/DDBJ databases">
        <title>Updated reference genomes for cyclostephanoid diatoms.</title>
        <authorList>
            <person name="Roberts W.R."/>
            <person name="Alverson A.J."/>
        </authorList>
    </citation>
    <scope>NUCLEOTIDE SEQUENCE [LARGE SCALE GENOMIC DNA]</scope>
    <source>
        <strain evidence="2 3">AJA276-08</strain>
    </source>
</reference>